<dbReference type="InterPro" id="IPR039425">
    <property type="entry name" value="RNA_pol_sigma-70-like"/>
</dbReference>
<name>A0ABR9WEA3_9BACT</name>
<dbReference type="Pfam" id="PF04545">
    <property type="entry name" value="Sigma70_r4"/>
    <property type="match status" value="1"/>
</dbReference>
<dbReference type="InterPro" id="IPR013324">
    <property type="entry name" value="RNA_pol_sigma_r3/r4-like"/>
</dbReference>
<gene>
    <name evidence="5" type="ORF">IEE83_17890</name>
</gene>
<dbReference type="RefSeq" id="WP_194121870.1">
    <property type="nucleotide sequence ID" value="NZ_JACYGY010000001.1"/>
</dbReference>
<dbReference type="EMBL" id="JACYGY010000001">
    <property type="protein sequence ID" value="MBE9463757.1"/>
    <property type="molecule type" value="Genomic_DNA"/>
</dbReference>
<keyword evidence="2" id="KW-0731">Sigma factor</keyword>
<keyword evidence="6" id="KW-1185">Reference proteome</keyword>
<evidence type="ECO:0000259" key="4">
    <source>
        <dbReference type="Pfam" id="PF04545"/>
    </source>
</evidence>
<proteinExistence type="predicted"/>
<evidence type="ECO:0000256" key="3">
    <source>
        <dbReference type="ARBA" id="ARBA00023163"/>
    </source>
</evidence>
<keyword evidence="1" id="KW-0805">Transcription regulation</keyword>
<dbReference type="NCBIfam" id="TIGR02937">
    <property type="entry name" value="sigma70-ECF"/>
    <property type="match status" value="1"/>
</dbReference>
<protein>
    <submittedName>
        <fullName evidence="5">Sigma-70 family RNA polymerase sigma factor</fullName>
    </submittedName>
</protein>
<reference evidence="6" key="1">
    <citation type="submission" date="2023-07" db="EMBL/GenBank/DDBJ databases">
        <title>Dyadobacter sp. nov 'subterranea' isolated from contaminted grondwater.</title>
        <authorList>
            <person name="Szabo I."/>
            <person name="Al-Omari J."/>
            <person name="Szerdahelyi S.G."/>
            <person name="Rado J."/>
        </authorList>
    </citation>
    <scope>NUCLEOTIDE SEQUENCE [LARGE SCALE GENOMIC DNA]</scope>
    <source>
        <strain evidence="6">UP-52</strain>
    </source>
</reference>
<sequence>MGVRKSSVSSEETTKYLLLFREGKSKGMDYVYRNSFHNLTYFGKELLNDEFTVSCLLHECYLKAWNQRQRLESLPHIYRFIRLNLRWQILRHIEKSRHSIYGQTPLSDQMENTIGDFDDPIEEKESTEEDHKKLRMATESIKYLSAESQQIISLHFQKGLTYKQIGERLGKSSFQVSNQINKSVKQIKNMVHIASKSSEKNSALVNKAHEGILDSEQSIIYQLRKQQKLSFCDIAEKLGVSQLQVQQQYIQAHQLLRHQAKQKRANQFSHV</sequence>
<dbReference type="InterPro" id="IPR007630">
    <property type="entry name" value="RNA_pol_sigma70_r4"/>
</dbReference>
<evidence type="ECO:0000313" key="5">
    <source>
        <dbReference type="EMBL" id="MBE9463757.1"/>
    </source>
</evidence>
<dbReference type="InterPro" id="IPR014284">
    <property type="entry name" value="RNA_pol_sigma-70_dom"/>
</dbReference>
<dbReference type="PANTHER" id="PTHR43133">
    <property type="entry name" value="RNA POLYMERASE ECF-TYPE SIGMA FACTO"/>
    <property type="match status" value="1"/>
</dbReference>
<keyword evidence="3" id="KW-0804">Transcription</keyword>
<organism evidence="5 6">
    <name type="scientific">Dyadobacter subterraneus</name>
    <dbReference type="NCBI Taxonomy" id="2773304"/>
    <lineage>
        <taxon>Bacteria</taxon>
        <taxon>Pseudomonadati</taxon>
        <taxon>Bacteroidota</taxon>
        <taxon>Cytophagia</taxon>
        <taxon>Cytophagales</taxon>
        <taxon>Spirosomataceae</taxon>
        <taxon>Dyadobacter</taxon>
    </lineage>
</organism>
<dbReference type="Proteomes" id="UP000634134">
    <property type="component" value="Unassembled WGS sequence"/>
</dbReference>
<dbReference type="Gene3D" id="1.20.140.160">
    <property type="match status" value="1"/>
</dbReference>
<comment type="caution">
    <text evidence="5">The sequence shown here is derived from an EMBL/GenBank/DDBJ whole genome shotgun (WGS) entry which is preliminary data.</text>
</comment>
<dbReference type="PANTHER" id="PTHR43133:SF46">
    <property type="entry name" value="RNA POLYMERASE SIGMA-70 FACTOR ECF SUBFAMILY"/>
    <property type="match status" value="1"/>
</dbReference>
<accession>A0ABR9WEA3</accession>
<evidence type="ECO:0000256" key="1">
    <source>
        <dbReference type="ARBA" id="ARBA00023015"/>
    </source>
</evidence>
<evidence type="ECO:0000313" key="6">
    <source>
        <dbReference type="Proteomes" id="UP000634134"/>
    </source>
</evidence>
<feature type="domain" description="RNA polymerase sigma-70 region 4" evidence="4">
    <location>
        <begin position="144"/>
        <end position="188"/>
    </location>
</feature>
<evidence type="ECO:0000256" key="2">
    <source>
        <dbReference type="ARBA" id="ARBA00023082"/>
    </source>
</evidence>
<dbReference type="SUPFAM" id="SSF88659">
    <property type="entry name" value="Sigma3 and sigma4 domains of RNA polymerase sigma factors"/>
    <property type="match status" value="2"/>
</dbReference>